<comment type="similarity">
    <text evidence="1">Belongs to the DsrF/TusC family.</text>
</comment>
<dbReference type="InterPro" id="IPR017462">
    <property type="entry name" value="Sulphur_relay_TusC/DsrF"/>
</dbReference>
<evidence type="ECO:0000256" key="1">
    <source>
        <dbReference type="ARBA" id="ARBA00005996"/>
    </source>
</evidence>
<proteinExistence type="inferred from homology"/>
<evidence type="ECO:0000313" key="2">
    <source>
        <dbReference type="EMBL" id="MCW2306283.1"/>
    </source>
</evidence>
<dbReference type="Gene3D" id="3.40.1260.10">
    <property type="entry name" value="DsrEFH-like"/>
    <property type="match status" value="1"/>
</dbReference>
<dbReference type="InterPro" id="IPR003787">
    <property type="entry name" value="Sulphur_relay_DsrE/F-like"/>
</dbReference>
<accession>A0ABT3H7B0</accession>
<dbReference type="RefSeq" id="WP_264599958.1">
    <property type="nucleotide sequence ID" value="NZ_JAOQNS010000002.1"/>
</dbReference>
<dbReference type="SUPFAM" id="SSF75169">
    <property type="entry name" value="DsrEFH-like"/>
    <property type="match status" value="1"/>
</dbReference>
<dbReference type="Pfam" id="PF02635">
    <property type="entry name" value="DsrE"/>
    <property type="match status" value="1"/>
</dbReference>
<dbReference type="EMBL" id="JAOQNS010000002">
    <property type="protein sequence ID" value="MCW2306283.1"/>
    <property type="molecule type" value="Genomic_DNA"/>
</dbReference>
<dbReference type="InterPro" id="IPR027396">
    <property type="entry name" value="DsrEFH-like"/>
</dbReference>
<sequence length="143" mass="16303">MSMDEEIDTEVVKKFLYVNRKAPYGTIYALESLEVVLISAAFDQDVSLAFLDDGVYQLVDGQDTKAIGMKNFSPTYRALGDYEITKLFVEKESLDERGLTEDDLMEIMYEDEDDDWAEKPSIRIVSRDEMAAIMADQDVVLSF</sequence>
<keyword evidence="3" id="KW-1185">Reference proteome</keyword>
<organism evidence="2 3">
    <name type="scientific">Rhodobium gokarnense</name>
    <dbReference type="NCBI Taxonomy" id="364296"/>
    <lineage>
        <taxon>Bacteria</taxon>
        <taxon>Pseudomonadati</taxon>
        <taxon>Pseudomonadota</taxon>
        <taxon>Alphaproteobacteria</taxon>
        <taxon>Hyphomicrobiales</taxon>
        <taxon>Rhodobiaceae</taxon>
        <taxon>Rhodobium</taxon>
    </lineage>
</organism>
<reference evidence="3" key="1">
    <citation type="submission" date="2023-07" db="EMBL/GenBank/DDBJ databases">
        <title>Genome sequencing of Purple Non-Sulfur Bacteria from various extreme environments.</title>
        <authorList>
            <person name="Mayer M."/>
        </authorList>
    </citation>
    <scope>NUCLEOTIDE SEQUENCE [LARGE SCALE GENOMIC DNA]</scope>
    <source>
        <strain evidence="3">DSM 17935</strain>
    </source>
</reference>
<protein>
    <submittedName>
        <fullName evidence="2">tRNA 2-thiouridine synthesizing protein C</fullName>
    </submittedName>
</protein>
<comment type="caution">
    <text evidence="2">The sequence shown here is derived from an EMBL/GenBank/DDBJ whole genome shotgun (WGS) entry which is preliminary data.</text>
</comment>
<evidence type="ECO:0000313" key="3">
    <source>
        <dbReference type="Proteomes" id="UP001209755"/>
    </source>
</evidence>
<name>A0ABT3H7B0_9HYPH</name>
<dbReference type="NCBIfam" id="NF001238">
    <property type="entry name" value="PRK00211.1"/>
    <property type="match status" value="1"/>
</dbReference>
<gene>
    <name evidence="2" type="ORF">M2319_000602</name>
</gene>
<dbReference type="NCBIfam" id="TIGR03010">
    <property type="entry name" value="sulf_tusC_dsrF"/>
    <property type="match status" value="1"/>
</dbReference>
<dbReference type="PANTHER" id="PTHR38780:SF1">
    <property type="entry name" value="PROTEIN TUSC"/>
    <property type="match status" value="1"/>
</dbReference>
<dbReference type="Proteomes" id="UP001209755">
    <property type="component" value="Unassembled WGS sequence"/>
</dbReference>
<dbReference type="PANTHER" id="PTHR38780">
    <property type="entry name" value="PROTEIN TUSC"/>
    <property type="match status" value="1"/>
</dbReference>